<reference evidence="1" key="2">
    <citation type="journal article" date="2015" name="Data Brief">
        <title>Shoot transcriptome of the giant reed, Arundo donax.</title>
        <authorList>
            <person name="Barrero R.A."/>
            <person name="Guerrero F.D."/>
            <person name="Moolhuijzen P."/>
            <person name="Goolsby J.A."/>
            <person name="Tidwell J."/>
            <person name="Bellgard S.E."/>
            <person name="Bellgard M.I."/>
        </authorList>
    </citation>
    <scope>NUCLEOTIDE SEQUENCE</scope>
    <source>
        <tissue evidence="1">Shoot tissue taken approximately 20 cm above the soil surface</tissue>
    </source>
</reference>
<sequence>MATTMPSHLLIEHVASSHWLIHFCIDGFAPYHCCGRPFCFLAINNYNRSC</sequence>
<proteinExistence type="predicted"/>
<dbReference type="EMBL" id="GBRH01250989">
    <property type="protein sequence ID" value="JAD46906.1"/>
    <property type="molecule type" value="Transcribed_RNA"/>
</dbReference>
<reference evidence="1" key="1">
    <citation type="submission" date="2014-09" db="EMBL/GenBank/DDBJ databases">
        <authorList>
            <person name="Magalhaes I.L.F."/>
            <person name="Oliveira U."/>
            <person name="Santos F.R."/>
            <person name="Vidigal T.H.D.A."/>
            <person name="Brescovit A.D."/>
            <person name="Santos A.J."/>
        </authorList>
    </citation>
    <scope>NUCLEOTIDE SEQUENCE</scope>
    <source>
        <tissue evidence="1">Shoot tissue taken approximately 20 cm above the soil surface</tissue>
    </source>
</reference>
<organism evidence="1">
    <name type="scientific">Arundo donax</name>
    <name type="common">Giant reed</name>
    <name type="synonym">Donax arundinaceus</name>
    <dbReference type="NCBI Taxonomy" id="35708"/>
    <lineage>
        <taxon>Eukaryota</taxon>
        <taxon>Viridiplantae</taxon>
        <taxon>Streptophyta</taxon>
        <taxon>Embryophyta</taxon>
        <taxon>Tracheophyta</taxon>
        <taxon>Spermatophyta</taxon>
        <taxon>Magnoliopsida</taxon>
        <taxon>Liliopsida</taxon>
        <taxon>Poales</taxon>
        <taxon>Poaceae</taxon>
        <taxon>PACMAD clade</taxon>
        <taxon>Arundinoideae</taxon>
        <taxon>Arundineae</taxon>
        <taxon>Arundo</taxon>
    </lineage>
</organism>
<name>A0A0A9A739_ARUDO</name>
<accession>A0A0A9A739</accession>
<evidence type="ECO:0000313" key="1">
    <source>
        <dbReference type="EMBL" id="JAD46906.1"/>
    </source>
</evidence>
<dbReference type="AlphaFoldDB" id="A0A0A9A739"/>
<protein>
    <submittedName>
        <fullName evidence="1">Uncharacterized protein</fullName>
    </submittedName>
</protein>